<dbReference type="Proteomes" id="UP000215335">
    <property type="component" value="Unassembled WGS sequence"/>
</dbReference>
<keyword evidence="4 5" id="KW-0238">DNA-binding</keyword>
<dbReference type="Pfam" id="PF05485">
    <property type="entry name" value="THAP"/>
    <property type="match status" value="1"/>
</dbReference>
<evidence type="ECO:0000313" key="8">
    <source>
        <dbReference type="EMBL" id="OXU27474.1"/>
    </source>
</evidence>
<evidence type="ECO:0000256" key="5">
    <source>
        <dbReference type="PROSITE-ProRule" id="PRU00309"/>
    </source>
</evidence>
<keyword evidence="2 5" id="KW-0863">Zinc-finger</keyword>
<feature type="domain" description="THAP-type" evidence="7">
    <location>
        <begin position="1"/>
        <end position="101"/>
    </location>
</feature>
<comment type="caution">
    <text evidence="8">The sequence shown here is derived from an EMBL/GenBank/DDBJ whole genome shotgun (WGS) entry which is preliminary data.</text>
</comment>
<sequence length="381" mass="43185">MAPKKPCAVMFCPSGRYADAKSRKMFGLKQTSLFKVPDRADLRKKWSSLLYTGLYDDDVVCEHHFRDEDVIRTITRRIGGKLLNIPSRRYRLAKDAVPMELDRKKPDRSEGSNDNQAMSENSTIPAVVDSCQAEQSNVDVQEDSSIDEIRSSTPLLPEITDDVGDNCLSILKATVSNIADDYKGLEVEILLTESCESLETTSNDDTEEIDVTDTSETIKDYCSTNPLPPSWSWYQENDKILFAQLNAKKREIRCFVEYHFNLHAKVFTADNRQIHELSRGVWSIADLIDLFKKIEAVIVCEGSSGAKSRSDECCGIVKSDSNNAKYVHHTSCLPCRKLKKASSMNKGGRINKLPSKKQMKKRQDKWLEKILTHHMLSILHD</sequence>
<dbReference type="AlphaFoldDB" id="A0A232F9D4"/>
<evidence type="ECO:0000256" key="2">
    <source>
        <dbReference type="ARBA" id="ARBA00022771"/>
    </source>
</evidence>
<gene>
    <name evidence="8" type="ORF">TSAR_011252</name>
</gene>
<evidence type="ECO:0000256" key="1">
    <source>
        <dbReference type="ARBA" id="ARBA00022723"/>
    </source>
</evidence>
<evidence type="ECO:0000256" key="3">
    <source>
        <dbReference type="ARBA" id="ARBA00022833"/>
    </source>
</evidence>
<dbReference type="GO" id="GO:0008270">
    <property type="term" value="F:zinc ion binding"/>
    <property type="evidence" value="ECO:0007669"/>
    <property type="project" value="UniProtKB-KW"/>
</dbReference>
<dbReference type="EMBL" id="NNAY01000598">
    <property type="protein sequence ID" value="OXU27474.1"/>
    <property type="molecule type" value="Genomic_DNA"/>
</dbReference>
<dbReference type="SMART" id="SM00980">
    <property type="entry name" value="THAP"/>
    <property type="match status" value="1"/>
</dbReference>
<dbReference type="Gene3D" id="6.20.210.20">
    <property type="entry name" value="THAP domain"/>
    <property type="match status" value="1"/>
</dbReference>
<reference evidence="8 9" key="1">
    <citation type="journal article" date="2017" name="Curr. Biol.">
        <title>The Evolution of Venom by Co-option of Single-Copy Genes.</title>
        <authorList>
            <person name="Martinson E.O."/>
            <person name="Mrinalini"/>
            <person name="Kelkar Y.D."/>
            <person name="Chang C.H."/>
            <person name="Werren J.H."/>
        </authorList>
    </citation>
    <scope>NUCLEOTIDE SEQUENCE [LARGE SCALE GENOMIC DNA]</scope>
    <source>
        <strain evidence="8 9">Alberta</strain>
        <tissue evidence="8">Whole body</tissue>
    </source>
</reference>
<feature type="region of interest" description="Disordered" evidence="6">
    <location>
        <begin position="96"/>
        <end position="121"/>
    </location>
</feature>
<dbReference type="PROSITE" id="PS50950">
    <property type="entry name" value="ZF_THAP"/>
    <property type="match status" value="1"/>
</dbReference>
<dbReference type="InterPro" id="IPR006612">
    <property type="entry name" value="THAP_Znf"/>
</dbReference>
<accession>A0A232F9D4</accession>
<evidence type="ECO:0000256" key="6">
    <source>
        <dbReference type="SAM" id="MobiDB-lite"/>
    </source>
</evidence>
<dbReference type="SUPFAM" id="SSF57716">
    <property type="entry name" value="Glucocorticoid receptor-like (DNA-binding domain)"/>
    <property type="match status" value="1"/>
</dbReference>
<feature type="compositionally biased region" description="Basic and acidic residues" evidence="6">
    <location>
        <begin position="100"/>
        <end position="111"/>
    </location>
</feature>
<feature type="compositionally biased region" description="Polar residues" evidence="6">
    <location>
        <begin position="112"/>
        <end position="121"/>
    </location>
</feature>
<proteinExistence type="predicted"/>
<dbReference type="GO" id="GO:0003677">
    <property type="term" value="F:DNA binding"/>
    <property type="evidence" value="ECO:0007669"/>
    <property type="project" value="UniProtKB-UniRule"/>
</dbReference>
<evidence type="ECO:0000313" key="9">
    <source>
        <dbReference type="Proteomes" id="UP000215335"/>
    </source>
</evidence>
<keyword evidence="1" id="KW-0479">Metal-binding</keyword>
<dbReference type="InterPro" id="IPR038441">
    <property type="entry name" value="THAP_Znf_sf"/>
</dbReference>
<keyword evidence="9" id="KW-1185">Reference proteome</keyword>
<evidence type="ECO:0000259" key="7">
    <source>
        <dbReference type="PROSITE" id="PS50950"/>
    </source>
</evidence>
<protein>
    <recommendedName>
        <fullName evidence="7">THAP-type domain-containing protein</fullName>
    </recommendedName>
</protein>
<evidence type="ECO:0000256" key="4">
    <source>
        <dbReference type="ARBA" id="ARBA00023125"/>
    </source>
</evidence>
<organism evidence="8 9">
    <name type="scientific">Trichomalopsis sarcophagae</name>
    <dbReference type="NCBI Taxonomy" id="543379"/>
    <lineage>
        <taxon>Eukaryota</taxon>
        <taxon>Metazoa</taxon>
        <taxon>Ecdysozoa</taxon>
        <taxon>Arthropoda</taxon>
        <taxon>Hexapoda</taxon>
        <taxon>Insecta</taxon>
        <taxon>Pterygota</taxon>
        <taxon>Neoptera</taxon>
        <taxon>Endopterygota</taxon>
        <taxon>Hymenoptera</taxon>
        <taxon>Apocrita</taxon>
        <taxon>Proctotrupomorpha</taxon>
        <taxon>Chalcidoidea</taxon>
        <taxon>Pteromalidae</taxon>
        <taxon>Pteromalinae</taxon>
        <taxon>Trichomalopsis</taxon>
    </lineage>
</organism>
<keyword evidence="3" id="KW-0862">Zinc</keyword>
<name>A0A232F9D4_9HYME</name>